<evidence type="ECO:0000313" key="7">
    <source>
        <dbReference type="Proteomes" id="UP000177515"/>
    </source>
</evidence>
<evidence type="ECO:0000259" key="5">
    <source>
        <dbReference type="PROSITE" id="PS50931"/>
    </source>
</evidence>
<dbReference type="RefSeq" id="WP_071068532.1">
    <property type="nucleotide sequence ID" value="NZ_CP017754.1"/>
</dbReference>
<reference evidence="6 7" key="1">
    <citation type="submission" date="2016-10" db="EMBL/GenBank/DDBJ databases">
        <title>Complete genome sequences of three Cupriavidus strains isolated from various Malaysian environments.</title>
        <authorList>
            <person name="Abdullah A.A.-A."/>
            <person name="Shafie N.A.H."/>
            <person name="Lau N.S."/>
        </authorList>
    </citation>
    <scope>NUCLEOTIDE SEQUENCE [LARGE SCALE GENOMIC DNA]</scope>
    <source>
        <strain evidence="6 7">USMAA1020</strain>
    </source>
</reference>
<keyword evidence="3" id="KW-0238">DNA-binding</keyword>
<dbReference type="Gene3D" id="1.10.10.10">
    <property type="entry name" value="Winged helix-like DNA-binding domain superfamily/Winged helix DNA-binding domain"/>
    <property type="match status" value="1"/>
</dbReference>
<organism evidence="6 7">
    <name type="scientific">Cupriavidus malaysiensis</name>
    <dbReference type="NCBI Taxonomy" id="367825"/>
    <lineage>
        <taxon>Bacteria</taxon>
        <taxon>Pseudomonadati</taxon>
        <taxon>Pseudomonadota</taxon>
        <taxon>Betaproteobacteria</taxon>
        <taxon>Burkholderiales</taxon>
        <taxon>Burkholderiaceae</taxon>
        <taxon>Cupriavidus</taxon>
    </lineage>
</organism>
<dbReference type="PROSITE" id="PS50931">
    <property type="entry name" value="HTH_LYSR"/>
    <property type="match status" value="1"/>
</dbReference>
<gene>
    <name evidence="6" type="ORF">BKK80_01885</name>
</gene>
<comment type="similarity">
    <text evidence="1">Belongs to the LysR transcriptional regulatory family.</text>
</comment>
<evidence type="ECO:0000313" key="6">
    <source>
        <dbReference type="EMBL" id="AOZ04723.1"/>
    </source>
</evidence>
<keyword evidence="2" id="KW-0805">Transcription regulation</keyword>
<dbReference type="PANTHER" id="PTHR30537:SF5">
    <property type="entry name" value="HTH-TYPE TRANSCRIPTIONAL ACTIVATOR TTDR-RELATED"/>
    <property type="match status" value="1"/>
</dbReference>
<dbReference type="SUPFAM" id="SSF53850">
    <property type="entry name" value="Periplasmic binding protein-like II"/>
    <property type="match status" value="1"/>
</dbReference>
<dbReference type="Pfam" id="PF00126">
    <property type="entry name" value="HTH_1"/>
    <property type="match status" value="1"/>
</dbReference>
<keyword evidence="7" id="KW-1185">Reference proteome</keyword>
<keyword evidence="4" id="KW-0804">Transcription</keyword>
<dbReference type="PRINTS" id="PR00039">
    <property type="entry name" value="HTHLYSR"/>
</dbReference>
<sequence length="302" mass="32521">MNDKLDGVGVFVAVAEAGSFAVAAQRLGVTRSAVGKQVARLEQRLGVRLFHRTTRRQSLTDDGQSYYEHCVRALAELAAAEAGFESGRCEPSGRLRVAVPVLFGRHCVAPVLQALAQRHPALEVEVCFSDRIVDLVEDGFDLAVRVGPLPDTTALAARRLGVQHMSICAAPAYLARHGHPRSVADLDGHAGIAYVRAGRPMPWLLRGEDGAPVESRIASRLRFDDLQAIADAAIAGAGLAWLPCWLVAPALRDGRLALVSGDDAVVPADIHALWPHSRRLPLRVRVAIDALVEELPRRLAHA</sequence>
<proteinExistence type="inferred from homology"/>
<dbReference type="Proteomes" id="UP000177515">
    <property type="component" value="Chromosome 1"/>
</dbReference>
<dbReference type="InterPro" id="IPR005119">
    <property type="entry name" value="LysR_subst-bd"/>
</dbReference>
<dbReference type="CDD" id="cd08475">
    <property type="entry name" value="PBP2_CrgA_like_6"/>
    <property type="match status" value="1"/>
</dbReference>
<evidence type="ECO:0000256" key="1">
    <source>
        <dbReference type="ARBA" id="ARBA00009437"/>
    </source>
</evidence>
<protein>
    <submittedName>
        <fullName evidence="6">LysR family transcriptional regulator</fullName>
    </submittedName>
</protein>
<dbReference type="PANTHER" id="PTHR30537">
    <property type="entry name" value="HTH-TYPE TRANSCRIPTIONAL REGULATOR"/>
    <property type="match status" value="1"/>
</dbReference>
<name>A0ABN4TC18_9BURK</name>
<dbReference type="Pfam" id="PF03466">
    <property type="entry name" value="LysR_substrate"/>
    <property type="match status" value="1"/>
</dbReference>
<dbReference type="EMBL" id="CP017754">
    <property type="protein sequence ID" value="AOZ04723.1"/>
    <property type="molecule type" value="Genomic_DNA"/>
</dbReference>
<dbReference type="InterPro" id="IPR000847">
    <property type="entry name" value="LysR_HTH_N"/>
</dbReference>
<evidence type="ECO:0000256" key="3">
    <source>
        <dbReference type="ARBA" id="ARBA00023125"/>
    </source>
</evidence>
<feature type="domain" description="HTH lysR-type" evidence="5">
    <location>
        <begin position="10"/>
        <end position="60"/>
    </location>
</feature>
<evidence type="ECO:0000256" key="4">
    <source>
        <dbReference type="ARBA" id="ARBA00023163"/>
    </source>
</evidence>
<dbReference type="InterPro" id="IPR036388">
    <property type="entry name" value="WH-like_DNA-bd_sf"/>
</dbReference>
<dbReference type="SUPFAM" id="SSF46785">
    <property type="entry name" value="Winged helix' DNA-binding domain"/>
    <property type="match status" value="1"/>
</dbReference>
<dbReference type="InterPro" id="IPR036390">
    <property type="entry name" value="WH_DNA-bd_sf"/>
</dbReference>
<dbReference type="Gene3D" id="3.40.190.290">
    <property type="match status" value="1"/>
</dbReference>
<evidence type="ECO:0000256" key="2">
    <source>
        <dbReference type="ARBA" id="ARBA00023015"/>
    </source>
</evidence>
<accession>A0ABN4TC18</accession>
<dbReference type="InterPro" id="IPR058163">
    <property type="entry name" value="LysR-type_TF_proteobact-type"/>
</dbReference>